<feature type="region of interest" description="Disordered" evidence="1">
    <location>
        <begin position="167"/>
        <end position="198"/>
    </location>
</feature>
<protein>
    <recommendedName>
        <fullName evidence="2">DUF6680 domain-containing protein</fullName>
    </recommendedName>
</protein>
<evidence type="ECO:0000256" key="1">
    <source>
        <dbReference type="SAM" id="MobiDB-lite"/>
    </source>
</evidence>
<accession>A0A844B639</accession>
<dbReference type="OrthoDB" id="8445820at2"/>
<dbReference type="EMBL" id="WJPO01000020">
    <property type="protein sequence ID" value="MRH21846.1"/>
    <property type="molecule type" value="Genomic_DNA"/>
</dbReference>
<dbReference type="RefSeq" id="WP_153749140.1">
    <property type="nucleotide sequence ID" value="NZ_BAAADI010000006.1"/>
</dbReference>
<keyword evidence="4" id="KW-1185">Reference proteome</keyword>
<sequence length="198" mass="22481">MIEGIDWFAIATAAAAVIGPAVAVWITRKSDDRKEVQARRMDIFRTLMRTRRIPIHFEHVGALNLIEIEFAKDAPVIAAWKEYLRVLSEPTPPEGDIVAHTQLRQRRDTHLTKLISTIAKALKFNVEQMDIFEGNYIPQGWHDEDWEQKAVRKALLEVLSSRRPVLFQPYTPSQGTGPYPPAPQIPVPADQAAQKKEP</sequence>
<dbReference type="AlphaFoldDB" id="A0A844B639"/>
<reference evidence="3 4" key="1">
    <citation type="submission" date="2019-11" db="EMBL/GenBank/DDBJ databases">
        <title>Draft Whole-Genome sequence of the marine photosynthetic bacterium Rhodovulum strictum DSM 11289.</title>
        <authorList>
            <person name="Kyndt J.A."/>
            <person name="Meyer T.E."/>
        </authorList>
    </citation>
    <scope>NUCLEOTIDE SEQUENCE [LARGE SCALE GENOMIC DNA]</scope>
    <source>
        <strain evidence="3 4">DSM 11289</strain>
    </source>
</reference>
<gene>
    <name evidence="3" type="ORF">GH815_12645</name>
</gene>
<evidence type="ECO:0000313" key="3">
    <source>
        <dbReference type="EMBL" id="MRH21846.1"/>
    </source>
</evidence>
<comment type="caution">
    <text evidence="3">The sequence shown here is derived from an EMBL/GenBank/DDBJ whole genome shotgun (WGS) entry which is preliminary data.</text>
</comment>
<dbReference type="InterPro" id="IPR046502">
    <property type="entry name" value="DUF6680"/>
</dbReference>
<dbReference type="Pfam" id="PF20385">
    <property type="entry name" value="DUF6680"/>
    <property type="match status" value="1"/>
</dbReference>
<dbReference type="Proteomes" id="UP000466730">
    <property type="component" value="Unassembled WGS sequence"/>
</dbReference>
<evidence type="ECO:0000259" key="2">
    <source>
        <dbReference type="Pfam" id="PF20385"/>
    </source>
</evidence>
<feature type="domain" description="DUF6680" evidence="2">
    <location>
        <begin position="9"/>
        <end position="170"/>
    </location>
</feature>
<name>A0A844B639_9RHOB</name>
<evidence type="ECO:0000313" key="4">
    <source>
        <dbReference type="Proteomes" id="UP000466730"/>
    </source>
</evidence>
<organism evidence="3 4">
    <name type="scientific">Rhodovulum strictum</name>
    <dbReference type="NCBI Taxonomy" id="58314"/>
    <lineage>
        <taxon>Bacteria</taxon>
        <taxon>Pseudomonadati</taxon>
        <taxon>Pseudomonadota</taxon>
        <taxon>Alphaproteobacteria</taxon>
        <taxon>Rhodobacterales</taxon>
        <taxon>Paracoccaceae</taxon>
        <taxon>Rhodovulum</taxon>
    </lineage>
</organism>
<proteinExistence type="predicted"/>